<accession>A0A931DFZ5</accession>
<keyword evidence="3" id="KW-1185">Reference proteome</keyword>
<organism evidence="2 3">
    <name type="scientific">Actinomadura viridis</name>
    <dbReference type="NCBI Taxonomy" id="58110"/>
    <lineage>
        <taxon>Bacteria</taxon>
        <taxon>Bacillati</taxon>
        <taxon>Actinomycetota</taxon>
        <taxon>Actinomycetes</taxon>
        <taxon>Streptosporangiales</taxon>
        <taxon>Thermomonosporaceae</taxon>
        <taxon>Actinomadura</taxon>
    </lineage>
</organism>
<evidence type="ECO:0000256" key="1">
    <source>
        <dbReference type="SAM" id="Phobius"/>
    </source>
</evidence>
<reference evidence="2" key="1">
    <citation type="submission" date="2020-11" db="EMBL/GenBank/DDBJ databases">
        <title>Sequencing the genomes of 1000 actinobacteria strains.</title>
        <authorList>
            <person name="Klenk H.-P."/>
        </authorList>
    </citation>
    <scope>NUCLEOTIDE SEQUENCE</scope>
    <source>
        <strain evidence="2">DSM 43175</strain>
    </source>
</reference>
<name>A0A931DFZ5_9ACTN</name>
<dbReference type="RefSeq" id="WP_197009103.1">
    <property type="nucleotide sequence ID" value="NZ_BAABES010000014.1"/>
</dbReference>
<proteinExistence type="predicted"/>
<dbReference type="AlphaFoldDB" id="A0A931DFZ5"/>
<sequence>MITGIVGTGCLVAYLRDVVHVFWLWRRGIRTSGVVVDNAETRAESGTRWAPIIAFEDQHGNRVACKPIVRMDKMMQLGQEVPVVHLAHKPEVMLIFTRWSMVRSLLENWILLLLGSGFLGFAVAGVFA</sequence>
<protein>
    <recommendedName>
        <fullName evidence="4">DUF3592 domain-containing protein</fullName>
    </recommendedName>
</protein>
<dbReference type="EMBL" id="JADOUA010000001">
    <property type="protein sequence ID" value="MBG6086048.1"/>
    <property type="molecule type" value="Genomic_DNA"/>
</dbReference>
<evidence type="ECO:0000313" key="3">
    <source>
        <dbReference type="Proteomes" id="UP000614047"/>
    </source>
</evidence>
<keyword evidence="1" id="KW-0812">Transmembrane</keyword>
<evidence type="ECO:0008006" key="4">
    <source>
        <dbReference type="Google" id="ProtNLM"/>
    </source>
</evidence>
<comment type="caution">
    <text evidence="2">The sequence shown here is derived from an EMBL/GenBank/DDBJ whole genome shotgun (WGS) entry which is preliminary data.</text>
</comment>
<keyword evidence="1" id="KW-1133">Transmembrane helix</keyword>
<evidence type="ECO:0000313" key="2">
    <source>
        <dbReference type="EMBL" id="MBG6086048.1"/>
    </source>
</evidence>
<keyword evidence="1" id="KW-0472">Membrane</keyword>
<gene>
    <name evidence="2" type="ORF">IW256_000161</name>
</gene>
<feature type="transmembrane region" description="Helical" evidence="1">
    <location>
        <begin position="108"/>
        <end position="127"/>
    </location>
</feature>
<dbReference type="Proteomes" id="UP000614047">
    <property type="component" value="Unassembled WGS sequence"/>
</dbReference>